<dbReference type="Pfam" id="PF00431">
    <property type="entry name" value="CUB"/>
    <property type="match status" value="2"/>
</dbReference>
<dbReference type="PROSITE" id="PS01180">
    <property type="entry name" value="CUB"/>
    <property type="match status" value="2"/>
</dbReference>
<dbReference type="AlphaFoldDB" id="A0A7D9HKK7"/>
<evidence type="ECO:0000313" key="5">
    <source>
        <dbReference type="EMBL" id="CAB3986862.1"/>
    </source>
</evidence>
<dbReference type="CDD" id="cd00041">
    <property type="entry name" value="CUB"/>
    <property type="match status" value="2"/>
</dbReference>
<reference evidence="5" key="1">
    <citation type="submission" date="2020-04" db="EMBL/GenBank/DDBJ databases">
        <authorList>
            <person name="Alioto T."/>
            <person name="Alioto T."/>
            <person name="Gomez Garrido J."/>
        </authorList>
    </citation>
    <scope>NUCLEOTIDE SEQUENCE</scope>
    <source>
        <strain evidence="5">A484AB</strain>
    </source>
</reference>
<gene>
    <name evidence="5" type="ORF">PACLA_8A059730</name>
</gene>
<dbReference type="PANTHER" id="PTHR24251">
    <property type="entry name" value="OVOCHYMASE-RELATED"/>
    <property type="match status" value="1"/>
</dbReference>
<evidence type="ECO:0000256" key="2">
    <source>
        <dbReference type="ARBA" id="ARBA00023157"/>
    </source>
</evidence>
<dbReference type="Pfam" id="PF00078">
    <property type="entry name" value="RVT_1"/>
    <property type="match status" value="1"/>
</dbReference>
<keyword evidence="6" id="KW-1185">Reference proteome</keyword>
<dbReference type="InterPro" id="IPR001791">
    <property type="entry name" value="Laminin_G"/>
</dbReference>
<evidence type="ECO:0000313" key="6">
    <source>
        <dbReference type="Proteomes" id="UP001152795"/>
    </source>
</evidence>
<dbReference type="SUPFAM" id="SSF49854">
    <property type="entry name" value="Spermadhesin, CUB domain"/>
    <property type="match status" value="2"/>
</dbReference>
<dbReference type="Gene3D" id="2.60.120.290">
    <property type="entry name" value="Spermadhesin, CUB domain"/>
    <property type="match status" value="2"/>
</dbReference>
<dbReference type="Pfam" id="PF02210">
    <property type="entry name" value="Laminin_G_2"/>
    <property type="match status" value="1"/>
</dbReference>
<dbReference type="OrthoDB" id="6369184at2759"/>
<dbReference type="SMART" id="SM00282">
    <property type="entry name" value="LamG"/>
    <property type="match status" value="1"/>
</dbReference>
<dbReference type="InterPro" id="IPR000477">
    <property type="entry name" value="RT_dom"/>
</dbReference>
<dbReference type="SUPFAM" id="SSF49899">
    <property type="entry name" value="Concanavalin A-like lectins/glucanases"/>
    <property type="match status" value="1"/>
</dbReference>
<accession>A0A7D9HKK7</accession>
<organism evidence="5 6">
    <name type="scientific">Paramuricea clavata</name>
    <name type="common">Red gorgonian</name>
    <name type="synonym">Violescent sea-whip</name>
    <dbReference type="NCBI Taxonomy" id="317549"/>
    <lineage>
        <taxon>Eukaryota</taxon>
        <taxon>Metazoa</taxon>
        <taxon>Cnidaria</taxon>
        <taxon>Anthozoa</taxon>
        <taxon>Octocorallia</taxon>
        <taxon>Malacalcyonacea</taxon>
        <taxon>Plexauridae</taxon>
        <taxon>Paramuricea</taxon>
    </lineage>
</organism>
<proteinExistence type="predicted"/>
<dbReference type="Proteomes" id="UP001152795">
    <property type="component" value="Unassembled WGS sequence"/>
</dbReference>
<comment type="caution">
    <text evidence="5">The sequence shown here is derived from an EMBL/GenBank/DDBJ whole genome shotgun (WGS) entry which is preliminary data.</text>
</comment>
<keyword evidence="1" id="KW-0677">Repeat</keyword>
<name>A0A7D9HKK7_PARCT</name>
<evidence type="ECO:0000256" key="1">
    <source>
        <dbReference type="ARBA" id="ARBA00022737"/>
    </source>
</evidence>
<comment type="caution">
    <text evidence="4">Lacks conserved residue(s) required for the propagation of feature annotation.</text>
</comment>
<dbReference type="EMBL" id="CACRXK020001083">
    <property type="protein sequence ID" value="CAB3986862.1"/>
    <property type="molecule type" value="Genomic_DNA"/>
</dbReference>
<evidence type="ECO:0000256" key="3">
    <source>
        <dbReference type="PROSITE-ProRule" id="PRU00059"/>
    </source>
</evidence>
<dbReference type="InterPro" id="IPR013320">
    <property type="entry name" value="ConA-like_dom_sf"/>
</dbReference>
<feature type="disulfide bond" evidence="3">
    <location>
        <begin position="308"/>
        <end position="325"/>
    </location>
</feature>
<feature type="disulfide bond" evidence="3">
    <location>
        <begin position="131"/>
        <end position="158"/>
    </location>
</feature>
<dbReference type="PROSITE" id="PS50025">
    <property type="entry name" value="LAM_G_DOMAIN"/>
    <property type="match status" value="1"/>
</dbReference>
<dbReference type="InterPro" id="IPR035914">
    <property type="entry name" value="Sperma_CUB_dom_sf"/>
</dbReference>
<keyword evidence="2 3" id="KW-1015">Disulfide bond</keyword>
<dbReference type="SMART" id="SM00042">
    <property type="entry name" value="CUB"/>
    <property type="match status" value="2"/>
</dbReference>
<sequence length="558" mass="62929">MVTDKHSIGQRKMQDQFGVQDFELKWLQSCLTKRSQVCVVDGHTSLAKQIVCGDPQGSILGPLVFLLYINDLPECLKNTTPGMYADDTQIYASSASFSELVIKLNQNKMYFTTLVILLTFSAPLANGINICPTREITASSGKITSPNYPNKYPPNTDCTLTIEQPLDTKFVFNLTNIDLGGKAYASKCDDSLTITGRTSSKLCGPRSRLREYDLNIITLRFQSNGTVARTGFELTFTTVRTLGLPKPISVCPSRVIKPDAVGRISSPGYPKDNYGNKLNCKLVLKVPLFKELELITEYADIPGASYPCRNNSLKILAGYSFSSMCGLSDSPSRPRTYDDGEVRVIFTNDGIAHGKGFMISYRLLDQYRRRCTEVNGLQYLKRKIKITDVLNFQRANDDISLQFRTRYSNGLLLYAKEGNKSILLILSNRTMVFEVMYGTDHLILTAPSQRLDDNKWHTVVVQRRGLNFSINVDRNSPATGQIATKLPQLPSNPRRVTMYMFGGPSRKWNPFPINFEGYVLMMKINEMQPIASYDLRDPKYQLRGGRNRLPIYRYCYTS</sequence>
<dbReference type="Gene3D" id="2.60.120.200">
    <property type="match status" value="1"/>
</dbReference>
<evidence type="ECO:0000256" key="4">
    <source>
        <dbReference type="PROSITE-ProRule" id="PRU00122"/>
    </source>
</evidence>
<dbReference type="CDD" id="cd00110">
    <property type="entry name" value="LamG"/>
    <property type="match status" value="1"/>
</dbReference>
<dbReference type="InterPro" id="IPR000859">
    <property type="entry name" value="CUB_dom"/>
</dbReference>
<protein>
    <submittedName>
        <fullName evidence="5">Uncharacterized protein</fullName>
    </submittedName>
</protein>